<accession>A0A9P8VJY6</accession>
<evidence type="ECO:0000313" key="1">
    <source>
        <dbReference type="EMBL" id="KAH6696900.1"/>
    </source>
</evidence>
<organism evidence="1 2">
    <name type="scientific">Plectosphaerella plurivora</name>
    <dbReference type="NCBI Taxonomy" id="936078"/>
    <lineage>
        <taxon>Eukaryota</taxon>
        <taxon>Fungi</taxon>
        <taxon>Dikarya</taxon>
        <taxon>Ascomycota</taxon>
        <taxon>Pezizomycotina</taxon>
        <taxon>Sordariomycetes</taxon>
        <taxon>Hypocreomycetidae</taxon>
        <taxon>Glomerellales</taxon>
        <taxon>Plectosphaerellaceae</taxon>
        <taxon>Plectosphaerella</taxon>
    </lineage>
</organism>
<sequence>MPISFLDRPTTYPSYEDLPKVPRLGPDPCPFTRLVIGLEGSLCTAVSVMNEERDPDAPWEPYCEESEHGLVFHPISQDLLCDDQPISSIQTKVGHLSRWEQAWLMVFDDCNPRPPGDGVHTIWAPPREGEEPDDDKTGLSLMYAAGEHRPPNYDKPLVVKAQDKAYLTVHEYLTVIRPYLITRRQDILGSLIISTQYDPSLPADTKLIASGFGETLTVETEEKWMGHARGRKIMWENLNDPKYAPGFAIEYDPEVFKLFV</sequence>
<keyword evidence="2" id="KW-1185">Reference proteome</keyword>
<gene>
    <name evidence="1" type="ORF">F5X68DRAFT_196279</name>
</gene>
<dbReference type="OrthoDB" id="3944545at2759"/>
<reference evidence="1" key="1">
    <citation type="journal article" date="2021" name="Nat. Commun.">
        <title>Genetic determinants of endophytism in the Arabidopsis root mycobiome.</title>
        <authorList>
            <person name="Mesny F."/>
            <person name="Miyauchi S."/>
            <person name="Thiergart T."/>
            <person name="Pickel B."/>
            <person name="Atanasova L."/>
            <person name="Karlsson M."/>
            <person name="Huettel B."/>
            <person name="Barry K.W."/>
            <person name="Haridas S."/>
            <person name="Chen C."/>
            <person name="Bauer D."/>
            <person name="Andreopoulos W."/>
            <person name="Pangilinan J."/>
            <person name="LaButti K."/>
            <person name="Riley R."/>
            <person name="Lipzen A."/>
            <person name="Clum A."/>
            <person name="Drula E."/>
            <person name="Henrissat B."/>
            <person name="Kohler A."/>
            <person name="Grigoriev I.V."/>
            <person name="Martin F.M."/>
            <person name="Hacquard S."/>
        </authorList>
    </citation>
    <scope>NUCLEOTIDE SEQUENCE</scope>
    <source>
        <strain evidence="1">MPI-SDFR-AT-0117</strain>
    </source>
</reference>
<proteinExistence type="predicted"/>
<name>A0A9P8VJY6_9PEZI</name>
<dbReference type="AlphaFoldDB" id="A0A9P8VJY6"/>
<dbReference type="Proteomes" id="UP000770015">
    <property type="component" value="Unassembled WGS sequence"/>
</dbReference>
<evidence type="ECO:0000313" key="2">
    <source>
        <dbReference type="Proteomes" id="UP000770015"/>
    </source>
</evidence>
<dbReference type="EMBL" id="JAGSXJ010000001">
    <property type="protein sequence ID" value="KAH6696900.1"/>
    <property type="molecule type" value="Genomic_DNA"/>
</dbReference>
<protein>
    <submittedName>
        <fullName evidence="1">Uncharacterized protein</fullName>
    </submittedName>
</protein>
<comment type="caution">
    <text evidence="1">The sequence shown here is derived from an EMBL/GenBank/DDBJ whole genome shotgun (WGS) entry which is preliminary data.</text>
</comment>